<keyword evidence="8" id="KW-1185">Reference proteome</keyword>
<evidence type="ECO:0000256" key="2">
    <source>
        <dbReference type="ARBA" id="ARBA00010740"/>
    </source>
</evidence>
<feature type="region of interest" description="Disordered" evidence="6">
    <location>
        <begin position="155"/>
        <end position="174"/>
    </location>
</feature>
<dbReference type="AlphaFoldDB" id="A0A7L6AQV5"/>
<sequence length="212" mass="23781">MLNRLPVDVNPFRLVEQKKCLAGVLPFQQLPRLAEVALPESGDFVVELEFTRSMSGLPIVLGQVRGTVVLECQRCLQAMEFPIDNAVQVALTTFQSDERPEQEGFEAWLVEDDRLFLQDFIEDEILLALPLVARHEQCEPARELIEALPPALAATEAPQTDEAPEGRKNPFAVLKDWKKRSKNDGSRSGSNDTFTSWYASFPRCTEKPNPVG</sequence>
<protein>
    <recommendedName>
        <fullName evidence="3">Large ribosomal RNA subunit accumulation protein YceD</fullName>
    </recommendedName>
    <alternativeName>
        <fullName evidence="5">23S rRNA accumulation protein YceD</fullName>
    </alternativeName>
</protein>
<dbReference type="InterPro" id="IPR003772">
    <property type="entry name" value="YceD"/>
</dbReference>
<evidence type="ECO:0000313" key="8">
    <source>
        <dbReference type="Proteomes" id="UP000510621"/>
    </source>
</evidence>
<organism evidence="7 8">
    <name type="scientific">Candidatus Thiothrix singaporensis</name>
    <dbReference type="NCBI Taxonomy" id="2799669"/>
    <lineage>
        <taxon>Bacteria</taxon>
        <taxon>Pseudomonadati</taxon>
        <taxon>Pseudomonadota</taxon>
        <taxon>Gammaproteobacteria</taxon>
        <taxon>Thiotrichales</taxon>
        <taxon>Thiotrichaceae</taxon>
        <taxon>Thiothrix</taxon>
    </lineage>
</organism>
<evidence type="ECO:0000256" key="1">
    <source>
        <dbReference type="ARBA" id="ARBA00002868"/>
    </source>
</evidence>
<feature type="region of interest" description="Disordered" evidence="6">
    <location>
        <begin position="179"/>
        <end position="212"/>
    </location>
</feature>
<dbReference type="PANTHER" id="PTHR38099:SF1">
    <property type="entry name" value="LARGE RIBOSOMAL RNA SUBUNIT ACCUMULATION PROTEIN YCED"/>
    <property type="match status" value="1"/>
</dbReference>
<name>A0A7L6AQV5_9GAMM</name>
<evidence type="ECO:0000256" key="6">
    <source>
        <dbReference type="SAM" id="MobiDB-lite"/>
    </source>
</evidence>
<reference evidence="7" key="1">
    <citation type="submission" date="2020-06" db="EMBL/GenBank/DDBJ databases">
        <title>Analysis procedures for assessing recovery of high quality, complete, closed genomes from Nanopore long read metagenome sequencing.</title>
        <authorList>
            <person name="Bessarab I."/>
            <person name="Arumugam K."/>
            <person name="Haryono M."/>
            <person name="Liu X."/>
            <person name="Roy S."/>
            <person name="Zuniga-Montanez R.E."/>
            <person name="Qiu G."/>
            <person name="Drautz-Moses D.I."/>
            <person name="Law Y.Y."/>
            <person name="Wuertz S."/>
            <person name="Lauro F.M."/>
            <person name="Huson D.H."/>
            <person name="Williams R.B."/>
        </authorList>
    </citation>
    <scope>NUCLEOTIDE SEQUENCE [LARGE SCALE GENOMIC DNA]</scope>
    <source>
        <strain evidence="7">SSD2</strain>
    </source>
</reference>
<gene>
    <name evidence="7" type="ORF">HZT40_07795</name>
</gene>
<dbReference type="Proteomes" id="UP000510621">
    <property type="component" value="Chromosome"/>
</dbReference>
<evidence type="ECO:0000256" key="3">
    <source>
        <dbReference type="ARBA" id="ARBA00015716"/>
    </source>
</evidence>
<dbReference type="PANTHER" id="PTHR38099">
    <property type="entry name" value="LARGE RIBOSOMAL RNA SUBUNIT ACCUMULATION PROTEIN YCED"/>
    <property type="match status" value="1"/>
</dbReference>
<evidence type="ECO:0000256" key="4">
    <source>
        <dbReference type="ARBA" id="ARBA00022517"/>
    </source>
</evidence>
<keyword evidence="4" id="KW-0690">Ribosome biogenesis</keyword>
<dbReference type="InterPro" id="IPR039255">
    <property type="entry name" value="YceD_bac"/>
</dbReference>
<dbReference type="EMBL" id="CP059265">
    <property type="protein sequence ID" value="QLQ31509.1"/>
    <property type="molecule type" value="Genomic_DNA"/>
</dbReference>
<dbReference type="KEGG" id="this:HZT40_07795"/>
<comment type="function">
    <text evidence="1">Plays a role in synthesis, processing and/or stability of 23S rRNA.</text>
</comment>
<evidence type="ECO:0000313" key="7">
    <source>
        <dbReference type="EMBL" id="QLQ31509.1"/>
    </source>
</evidence>
<proteinExistence type="inferred from homology"/>
<accession>A0A7L6AQV5</accession>
<evidence type="ECO:0000256" key="5">
    <source>
        <dbReference type="ARBA" id="ARBA00031841"/>
    </source>
</evidence>
<feature type="compositionally biased region" description="Polar residues" evidence="6">
    <location>
        <begin position="186"/>
        <end position="198"/>
    </location>
</feature>
<dbReference type="Pfam" id="PF02620">
    <property type="entry name" value="YceD"/>
    <property type="match status" value="1"/>
</dbReference>
<dbReference type="GO" id="GO:0042254">
    <property type="term" value="P:ribosome biogenesis"/>
    <property type="evidence" value="ECO:0007669"/>
    <property type="project" value="UniProtKB-KW"/>
</dbReference>
<dbReference type="GO" id="GO:0005829">
    <property type="term" value="C:cytosol"/>
    <property type="evidence" value="ECO:0007669"/>
    <property type="project" value="TreeGrafter"/>
</dbReference>
<comment type="similarity">
    <text evidence="2">Belongs to the DUF177 domain family.</text>
</comment>